<accession>A0A7T3RFS0</accession>
<dbReference type="KEGG" id="tper:IWA51_12425"/>
<dbReference type="InterPro" id="IPR001466">
    <property type="entry name" value="Beta-lactam-related"/>
</dbReference>
<sequence length="444" mass="48923">MEAVMKKSLVSFGALALVGMAGAAGFAEEYPDAQKTLPGSMGWMQGFPPAQEKTLHASDGSFFEFPALRYSVNHMREFFPTRNVSSGSGKKYSLKQKLDPKIDSVTFTPWDSGKTMTFEESLDANYTDGIIVMHKGKIVYEKYPAGLKPDGLHAAMSVSKSFTGTVASILAAEGKLDPSKKVTDYIPELKDSGYADATVRQVMDMTTAIKYSEDYNDPNAEIWAYSAAGNVFRPINYRGPQNYYEYLATVKKLPDSEHGEAFGYRTINTELLAWICSRVTGQGLAEMVSEMIWKPLGAHYDGYYQVDPSGIAFAGGGFDLNLRDMAAFGEMMRNGGKLNGKQVIPEKAVNDIASGGSSEEYKAAFAKSDYTKLKGWSYHNMWWITNNSHGAYMARGVHGQAIYIDPAAEMVIARFASTHYASNKYIDPLSIPAYEAVAEYLMKK</sequence>
<dbReference type="Gene3D" id="3.40.710.10">
    <property type="entry name" value="DD-peptidase/beta-lactamase superfamily"/>
    <property type="match status" value="1"/>
</dbReference>
<evidence type="ECO:0000313" key="3">
    <source>
        <dbReference type="EMBL" id="QQA02285.1"/>
    </source>
</evidence>
<feature type="signal peptide" evidence="1">
    <location>
        <begin position="1"/>
        <end position="23"/>
    </location>
</feature>
<feature type="chain" id="PRO_5032282776" evidence="1">
    <location>
        <begin position="24"/>
        <end position="444"/>
    </location>
</feature>
<dbReference type="PANTHER" id="PTHR43283:SF7">
    <property type="entry name" value="BETA-LACTAMASE-RELATED DOMAIN-CONTAINING PROTEIN"/>
    <property type="match status" value="1"/>
</dbReference>
<evidence type="ECO:0000256" key="1">
    <source>
        <dbReference type="SAM" id="SignalP"/>
    </source>
</evidence>
<keyword evidence="1" id="KW-0732">Signal</keyword>
<evidence type="ECO:0000259" key="2">
    <source>
        <dbReference type="Pfam" id="PF00144"/>
    </source>
</evidence>
<dbReference type="InterPro" id="IPR012338">
    <property type="entry name" value="Beta-lactam/transpept-like"/>
</dbReference>
<evidence type="ECO:0000313" key="4">
    <source>
        <dbReference type="Proteomes" id="UP000595224"/>
    </source>
</evidence>
<proteinExistence type="predicted"/>
<feature type="domain" description="Beta-lactamase-related" evidence="2">
    <location>
        <begin position="130"/>
        <end position="420"/>
    </location>
</feature>
<protein>
    <submittedName>
        <fullName evidence="3">Serine hydrolase</fullName>
    </submittedName>
</protein>
<name>A0A7T3RFS0_9SPIR</name>
<organism evidence="3 4">
    <name type="scientific">Treponema peruense</name>
    <dbReference type="NCBI Taxonomy" id="2787628"/>
    <lineage>
        <taxon>Bacteria</taxon>
        <taxon>Pseudomonadati</taxon>
        <taxon>Spirochaetota</taxon>
        <taxon>Spirochaetia</taxon>
        <taxon>Spirochaetales</taxon>
        <taxon>Treponemataceae</taxon>
        <taxon>Treponema</taxon>
    </lineage>
</organism>
<dbReference type="GO" id="GO:0016787">
    <property type="term" value="F:hydrolase activity"/>
    <property type="evidence" value="ECO:0007669"/>
    <property type="project" value="UniProtKB-KW"/>
</dbReference>
<reference evidence="3 4" key="1">
    <citation type="submission" date="2020-11" db="EMBL/GenBank/DDBJ databases">
        <title>Treponema Peruensis nv. sp., first commensal Treponema isolated from human feces.</title>
        <authorList>
            <person name="Belkhou C."/>
            <person name="Raes J."/>
        </authorList>
    </citation>
    <scope>NUCLEOTIDE SEQUENCE [LARGE SCALE GENOMIC DNA]</scope>
    <source>
        <strain evidence="3 4">RCC2812</strain>
    </source>
</reference>
<dbReference type="EMBL" id="CP064936">
    <property type="protein sequence ID" value="QQA02285.1"/>
    <property type="molecule type" value="Genomic_DNA"/>
</dbReference>
<keyword evidence="3" id="KW-0378">Hydrolase</keyword>
<dbReference type="SUPFAM" id="SSF56601">
    <property type="entry name" value="beta-lactamase/transpeptidase-like"/>
    <property type="match status" value="1"/>
</dbReference>
<keyword evidence="4" id="KW-1185">Reference proteome</keyword>
<dbReference type="PANTHER" id="PTHR43283">
    <property type="entry name" value="BETA-LACTAMASE-RELATED"/>
    <property type="match status" value="1"/>
</dbReference>
<dbReference type="Pfam" id="PF00144">
    <property type="entry name" value="Beta-lactamase"/>
    <property type="match status" value="1"/>
</dbReference>
<dbReference type="InterPro" id="IPR050789">
    <property type="entry name" value="Diverse_Enzym_Activities"/>
</dbReference>
<dbReference type="Proteomes" id="UP000595224">
    <property type="component" value="Chromosome"/>
</dbReference>
<gene>
    <name evidence="3" type="ORF">IWA51_12425</name>
</gene>
<dbReference type="AlphaFoldDB" id="A0A7T3RFS0"/>